<comment type="caution">
    <text evidence="1">Lacks conserved residue(s) required for the propagation of feature annotation.</text>
</comment>
<organism evidence="3 4">
    <name type="scientific">Hansschlegelia plantiphila</name>
    <dbReference type="NCBI Taxonomy" id="374655"/>
    <lineage>
        <taxon>Bacteria</taxon>
        <taxon>Pseudomonadati</taxon>
        <taxon>Pseudomonadota</taxon>
        <taxon>Alphaproteobacteria</taxon>
        <taxon>Hyphomicrobiales</taxon>
        <taxon>Methylopilaceae</taxon>
        <taxon>Hansschlegelia</taxon>
    </lineage>
</organism>
<dbReference type="Proteomes" id="UP001143372">
    <property type="component" value="Unassembled WGS sequence"/>
</dbReference>
<name>A0A9W6J052_9HYPH</name>
<evidence type="ECO:0000259" key="2">
    <source>
        <dbReference type="PROSITE" id="PS50110"/>
    </source>
</evidence>
<evidence type="ECO:0000313" key="3">
    <source>
        <dbReference type="EMBL" id="GLK67341.1"/>
    </source>
</evidence>
<proteinExistence type="predicted"/>
<comment type="caution">
    <text evidence="3">The sequence shown here is derived from an EMBL/GenBank/DDBJ whole genome shotgun (WGS) entry which is preliminary data.</text>
</comment>
<feature type="domain" description="Response regulatory" evidence="2">
    <location>
        <begin position="8"/>
        <end position="122"/>
    </location>
</feature>
<dbReference type="EMBL" id="BSFI01000004">
    <property type="protein sequence ID" value="GLK67341.1"/>
    <property type="molecule type" value="Genomic_DNA"/>
</dbReference>
<accession>A0A9W6J052</accession>
<dbReference type="SUPFAM" id="SSF52172">
    <property type="entry name" value="CheY-like"/>
    <property type="match status" value="1"/>
</dbReference>
<dbReference type="GO" id="GO:0000160">
    <property type="term" value="P:phosphorelay signal transduction system"/>
    <property type="evidence" value="ECO:0007669"/>
    <property type="project" value="InterPro"/>
</dbReference>
<gene>
    <name evidence="3" type="ORF">GCM10008179_09790</name>
</gene>
<sequence>MIRGDRMRVLIVDDDMMVAGRLAPIVVDAGHELVGLAADRDTAVALLRSAKVHLVLVGLRLANGWTGGDMGAAAAAHGVAVVFTTADAALGADDRAAAAGVIARLSVASDVTSALDYFAATLAGAAPPVPRGLELFAEWSATGAPTATAAAAQASHSAR</sequence>
<protein>
    <recommendedName>
        <fullName evidence="2">Response regulatory domain-containing protein</fullName>
    </recommendedName>
</protein>
<dbReference type="Gene3D" id="3.40.50.2300">
    <property type="match status" value="1"/>
</dbReference>
<dbReference type="InterPro" id="IPR011006">
    <property type="entry name" value="CheY-like_superfamily"/>
</dbReference>
<dbReference type="AlphaFoldDB" id="A0A9W6J052"/>
<evidence type="ECO:0000256" key="1">
    <source>
        <dbReference type="PROSITE-ProRule" id="PRU00169"/>
    </source>
</evidence>
<dbReference type="InterPro" id="IPR001789">
    <property type="entry name" value="Sig_transdc_resp-reg_receiver"/>
</dbReference>
<dbReference type="PROSITE" id="PS50110">
    <property type="entry name" value="RESPONSE_REGULATORY"/>
    <property type="match status" value="1"/>
</dbReference>
<reference evidence="3" key="2">
    <citation type="submission" date="2023-01" db="EMBL/GenBank/DDBJ databases">
        <authorList>
            <person name="Sun Q."/>
            <person name="Evtushenko L."/>
        </authorList>
    </citation>
    <scope>NUCLEOTIDE SEQUENCE</scope>
    <source>
        <strain evidence="3">VKM B-2347</strain>
    </source>
</reference>
<keyword evidence="4" id="KW-1185">Reference proteome</keyword>
<reference evidence="3" key="1">
    <citation type="journal article" date="2014" name="Int. J. Syst. Evol. Microbiol.">
        <title>Complete genome sequence of Corynebacterium casei LMG S-19264T (=DSM 44701T), isolated from a smear-ripened cheese.</title>
        <authorList>
            <consortium name="US DOE Joint Genome Institute (JGI-PGF)"/>
            <person name="Walter F."/>
            <person name="Albersmeier A."/>
            <person name="Kalinowski J."/>
            <person name="Ruckert C."/>
        </authorList>
    </citation>
    <scope>NUCLEOTIDE SEQUENCE</scope>
    <source>
        <strain evidence="3">VKM B-2347</strain>
    </source>
</reference>
<evidence type="ECO:0000313" key="4">
    <source>
        <dbReference type="Proteomes" id="UP001143372"/>
    </source>
</evidence>